<protein>
    <submittedName>
        <fullName evidence="1">Uncharacterized protein</fullName>
    </submittedName>
</protein>
<name>A0A256FM61_9HYPH</name>
<keyword evidence="2" id="KW-1185">Reference proteome</keyword>
<proteinExistence type="predicted"/>
<evidence type="ECO:0000313" key="1">
    <source>
        <dbReference type="EMBL" id="OYR15934.1"/>
    </source>
</evidence>
<sequence>MNVASSKFSLEKIAVKAGLYFRSYLFVMDFADRKNKQACLLLL</sequence>
<dbReference type="Proteomes" id="UP000215590">
    <property type="component" value="Unassembled WGS sequence"/>
</dbReference>
<evidence type="ECO:0000313" key="2">
    <source>
        <dbReference type="Proteomes" id="UP000215590"/>
    </source>
</evidence>
<comment type="caution">
    <text evidence="1">The sequence shown here is derived from an EMBL/GenBank/DDBJ whole genome shotgun (WGS) entry which is preliminary data.</text>
</comment>
<reference evidence="1 2" key="1">
    <citation type="submission" date="2017-07" db="EMBL/GenBank/DDBJ databases">
        <title>Phylogenetic study on the rhizospheric bacterium Ochrobactrum sp. A44.</title>
        <authorList>
            <person name="Krzyzanowska D.M."/>
            <person name="Ossowicki A."/>
            <person name="Rajewska M."/>
            <person name="Maciag T."/>
            <person name="Kaczynski Z."/>
            <person name="Czerwicka M."/>
            <person name="Jafra S."/>
        </authorList>
    </citation>
    <scope>NUCLEOTIDE SEQUENCE [LARGE SCALE GENOMIC DNA]</scope>
    <source>
        <strain evidence="1 2">DSM 7216</strain>
    </source>
</reference>
<accession>A0A256FM61</accession>
<organism evidence="1 2">
    <name type="scientific">Brucella thiophenivorans</name>
    <dbReference type="NCBI Taxonomy" id="571255"/>
    <lineage>
        <taxon>Bacteria</taxon>
        <taxon>Pseudomonadati</taxon>
        <taxon>Pseudomonadota</taxon>
        <taxon>Alphaproteobacteria</taxon>
        <taxon>Hyphomicrobiales</taxon>
        <taxon>Brucellaceae</taxon>
        <taxon>Brucella/Ochrobactrum group</taxon>
        <taxon>Brucella</taxon>
    </lineage>
</organism>
<dbReference type="AlphaFoldDB" id="A0A256FM61"/>
<dbReference type="EMBL" id="NNRJ01000049">
    <property type="protein sequence ID" value="OYR15934.1"/>
    <property type="molecule type" value="Genomic_DNA"/>
</dbReference>
<gene>
    <name evidence="1" type="ORF">CEV31_2632</name>
</gene>